<dbReference type="OrthoDB" id="295916at2"/>
<dbReference type="HOGENOM" id="CLU_1282499_0_0_0"/>
<dbReference type="KEGG" id="saci:Sinac_7230"/>
<reference evidence="1 2" key="1">
    <citation type="submission" date="2012-02" db="EMBL/GenBank/DDBJ databases">
        <title>Complete sequence of chromosome of Singulisphaera acidiphila DSM 18658.</title>
        <authorList>
            <consortium name="US DOE Joint Genome Institute (JGI-PGF)"/>
            <person name="Lucas S."/>
            <person name="Copeland A."/>
            <person name="Lapidus A."/>
            <person name="Glavina del Rio T."/>
            <person name="Dalin E."/>
            <person name="Tice H."/>
            <person name="Bruce D."/>
            <person name="Goodwin L."/>
            <person name="Pitluck S."/>
            <person name="Peters L."/>
            <person name="Ovchinnikova G."/>
            <person name="Chertkov O."/>
            <person name="Kyrpides N."/>
            <person name="Mavromatis K."/>
            <person name="Ivanova N."/>
            <person name="Brettin T."/>
            <person name="Detter J.C."/>
            <person name="Han C."/>
            <person name="Larimer F."/>
            <person name="Land M."/>
            <person name="Hauser L."/>
            <person name="Markowitz V."/>
            <person name="Cheng J.-F."/>
            <person name="Hugenholtz P."/>
            <person name="Woyke T."/>
            <person name="Wu D."/>
            <person name="Tindall B."/>
            <person name="Pomrenke H."/>
            <person name="Brambilla E."/>
            <person name="Klenk H.-P."/>
            <person name="Eisen J.A."/>
        </authorList>
    </citation>
    <scope>NUCLEOTIDE SEQUENCE [LARGE SCALE GENOMIC DNA]</scope>
    <source>
        <strain evidence="2">ATCC BAA-1392 / DSM 18658 / VKM B-2454 / MOB10</strain>
    </source>
</reference>
<evidence type="ECO:0000313" key="1">
    <source>
        <dbReference type="EMBL" id="AGA31278.1"/>
    </source>
</evidence>
<proteinExistence type="predicted"/>
<dbReference type="STRING" id="886293.Sinac_7230"/>
<name>L0DQN4_SINAD</name>
<dbReference type="EMBL" id="CP003364">
    <property type="protein sequence ID" value="AGA31278.1"/>
    <property type="molecule type" value="Genomic_DNA"/>
</dbReference>
<organism evidence="1 2">
    <name type="scientific">Singulisphaera acidiphila (strain ATCC BAA-1392 / DSM 18658 / VKM B-2454 / MOB10)</name>
    <dbReference type="NCBI Taxonomy" id="886293"/>
    <lineage>
        <taxon>Bacteria</taxon>
        <taxon>Pseudomonadati</taxon>
        <taxon>Planctomycetota</taxon>
        <taxon>Planctomycetia</taxon>
        <taxon>Isosphaerales</taxon>
        <taxon>Isosphaeraceae</taxon>
        <taxon>Singulisphaera</taxon>
    </lineage>
</organism>
<sequence>MGHHSPSSRRRRYWPPSVMRLEDRELPTAPTLYGLLPRQRPTVLVSQSTANDLTPRGQAKFAFLGLFKGTFTTGPALFTDQSNQTLFRGVGTTSATLHGAVQAAFYTPKDPAEPTTGLVGVFDKNVANSGTQVFLTLTGDTSSLDRAGRPTRFTWTAGDGAGGYGGATGEGTLEVRYSPRRTPPQGGTSAGTGSIIIKGQLITDNGVSNLLTLSP</sequence>
<dbReference type="Proteomes" id="UP000010798">
    <property type="component" value="Chromosome"/>
</dbReference>
<dbReference type="AlphaFoldDB" id="L0DQN4"/>
<gene>
    <name evidence="1" type="ordered locus">Sinac_7230</name>
</gene>
<accession>L0DQN4</accession>
<evidence type="ECO:0000313" key="2">
    <source>
        <dbReference type="Proteomes" id="UP000010798"/>
    </source>
</evidence>
<keyword evidence="2" id="KW-1185">Reference proteome</keyword>
<dbReference type="RefSeq" id="WP_015250347.1">
    <property type="nucleotide sequence ID" value="NC_019892.1"/>
</dbReference>
<protein>
    <submittedName>
        <fullName evidence="1">Uncharacterized protein</fullName>
    </submittedName>
</protein>